<accession>A0AB36FRU9</accession>
<organism evidence="2 3">
    <name type="scientific">Alteromonas macleodii</name>
    <name type="common">Pseudoalteromonas macleodii</name>
    <dbReference type="NCBI Taxonomy" id="28108"/>
    <lineage>
        <taxon>Bacteria</taxon>
        <taxon>Pseudomonadati</taxon>
        <taxon>Pseudomonadota</taxon>
        <taxon>Gammaproteobacteria</taxon>
        <taxon>Alteromonadales</taxon>
        <taxon>Alteromonadaceae</taxon>
        <taxon>Alteromonas/Salinimonas group</taxon>
        <taxon>Alteromonas</taxon>
    </lineage>
</organism>
<dbReference type="EMBL" id="MIPY01000060">
    <property type="protein sequence ID" value="OES24666.1"/>
    <property type="molecule type" value="Genomic_DNA"/>
</dbReference>
<dbReference type="AlphaFoldDB" id="A0AB36FRU9"/>
<proteinExistence type="predicted"/>
<evidence type="ECO:0008006" key="4">
    <source>
        <dbReference type="Google" id="ProtNLM"/>
    </source>
</evidence>
<feature type="chain" id="PRO_5044240998" description="Integrating conjugative element protein" evidence="1">
    <location>
        <begin position="21"/>
        <end position="460"/>
    </location>
</feature>
<sequence>MKKKLMVCALGFGISLNCMGQEFSSELTSTVDRNSASLGYKIGNGVSYFNRRRDSEFSIEFPTVKWNLNASCSGWDAGLSVSNILDNVEGQFQKLQVEVVNSITGFVTQLPMLILQREDPGLYEMISSVIIDGEDLFNLKIQSCQAMSERFSNSDNPYGELADESFWYEFSSAFDSETKEDTDVVEVMDDADANKGEKGVVSMGGESKCGGADQPRCEPVTDVVQYGLGKLFKGALQGNDDDVYSEYGVRIKPWVAQIWADTDEASKWITDVIGNVTYATCEDCEQMEIEAGEGVYSDIADEAGVIYSILLELAESTEIPNRGVLQAMSSNEIFIDATVIEALRAEGNAREMFIRRISEDVALMKVVDKLLAARRVLLVGSADPYFQSVSMNKEIIEKKIELIADEVAMLSEELSLKKMARGDAIQTLLSRHDSRKRIGEGDQWSEREVKALKDRLERVN</sequence>
<evidence type="ECO:0000313" key="3">
    <source>
        <dbReference type="Proteomes" id="UP000095392"/>
    </source>
</evidence>
<name>A0AB36FRU9_ALTMA</name>
<keyword evidence="1" id="KW-0732">Signal</keyword>
<comment type="caution">
    <text evidence="2">The sequence shown here is derived from an EMBL/GenBank/DDBJ whole genome shotgun (WGS) entry which is preliminary data.</text>
</comment>
<evidence type="ECO:0000256" key="1">
    <source>
        <dbReference type="SAM" id="SignalP"/>
    </source>
</evidence>
<reference evidence="2 3" key="1">
    <citation type="submission" date="2016-09" db="EMBL/GenBank/DDBJ databases">
        <title>Draft Genome Sequence of four Alteromonas macleodii strains isolated from copper coupons and grown long-term at elevated copper levels.</title>
        <authorList>
            <person name="Cusick K."/>
            <person name="Dale J."/>
            <person name="Little B."/>
            <person name="Biffinger J."/>
        </authorList>
    </citation>
    <scope>NUCLEOTIDE SEQUENCE [LARGE SCALE GENOMIC DNA]</scope>
    <source>
        <strain evidence="2 3">KCP01</strain>
    </source>
</reference>
<dbReference type="Proteomes" id="UP000095392">
    <property type="component" value="Unassembled WGS sequence"/>
</dbReference>
<gene>
    <name evidence="2" type="ORF">BFV95_4692</name>
</gene>
<protein>
    <recommendedName>
        <fullName evidence="4">Integrating conjugative element protein</fullName>
    </recommendedName>
</protein>
<feature type="signal peptide" evidence="1">
    <location>
        <begin position="1"/>
        <end position="20"/>
    </location>
</feature>
<evidence type="ECO:0000313" key="2">
    <source>
        <dbReference type="EMBL" id="OES24666.1"/>
    </source>
</evidence>
<keyword evidence="3" id="KW-1185">Reference proteome</keyword>